<proteinExistence type="predicted"/>
<feature type="transmembrane region" description="Helical" evidence="7">
    <location>
        <begin position="35"/>
        <end position="53"/>
    </location>
</feature>
<reference evidence="9 10" key="1">
    <citation type="journal article" date="2015" name="PeerJ">
        <title>First genomic representation of candidate bacterial phylum KSB3 points to enhanced environmental sensing as a trigger of wastewater bulking.</title>
        <authorList>
            <person name="Sekiguchi Y."/>
            <person name="Ohashi A."/>
            <person name="Parks D.H."/>
            <person name="Yamauchi T."/>
            <person name="Tyson G.W."/>
            <person name="Hugenholtz P."/>
        </authorList>
    </citation>
    <scope>NUCLEOTIDE SEQUENCE [LARGE SCALE GENOMIC DNA]</scope>
</reference>
<dbReference type="SUPFAM" id="SSF54862">
    <property type="entry name" value="4Fe-4S ferredoxins"/>
    <property type="match status" value="1"/>
</dbReference>
<evidence type="ECO:0000256" key="6">
    <source>
        <dbReference type="ARBA" id="ARBA00023014"/>
    </source>
</evidence>
<evidence type="ECO:0000256" key="3">
    <source>
        <dbReference type="ARBA" id="ARBA00022723"/>
    </source>
</evidence>
<evidence type="ECO:0000256" key="7">
    <source>
        <dbReference type="SAM" id="Phobius"/>
    </source>
</evidence>
<dbReference type="InterPro" id="IPR017896">
    <property type="entry name" value="4Fe4S_Fe-S-bd"/>
</dbReference>
<dbReference type="Pfam" id="PF13237">
    <property type="entry name" value="Fer4_10"/>
    <property type="match status" value="1"/>
</dbReference>
<dbReference type="GO" id="GO:0051539">
    <property type="term" value="F:4 iron, 4 sulfur cluster binding"/>
    <property type="evidence" value="ECO:0007669"/>
    <property type="project" value="UniProtKB-KW"/>
</dbReference>
<feature type="transmembrane region" description="Helical" evidence="7">
    <location>
        <begin position="87"/>
        <end position="106"/>
    </location>
</feature>
<dbReference type="STRING" id="1499966.U14_02850"/>
<dbReference type="InterPro" id="IPR051684">
    <property type="entry name" value="Electron_Trans/Redox"/>
</dbReference>
<dbReference type="HOGENOM" id="CLU_100907_1_0_0"/>
<keyword evidence="7" id="KW-1133">Transmembrane helix</keyword>
<dbReference type="PANTHER" id="PTHR30176:SF3">
    <property type="entry name" value="FERREDOXIN-TYPE PROTEIN NAPH"/>
    <property type="match status" value="1"/>
</dbReference>
<keyword evidence="1" id="KW-0813">Transport</keyword>
<keyword evidence="5" id="KW-0408">Iron</keyword>
<dbReference type="Proteomes" id="UP000030700">
    <property type="component" value="Unassembled WGS sequence"/>
</dbReference>
<keyword evidence="2" id="KW-0004">4Fe-4S</keyword>
<dbReference type="AlphaFoldDB" id="A0A081BMI9"/>
<keyword evidence="7" id="KW-0812">Transmembrane</keyword>
<feature type="transmembrane region" description="Helical" evidence="7">
    <location>
        <begin position="118"/>
        <end position="138"/>
    </location>
</feature>
<accession>A0A081BMI9</accession>
<keyword evidence="3" id="KW-0479">Metal-binding</keyword>
<evidence type="ECO:0000313" key="9">
    <source>
        <dbReference type="EMBL" id="GAK51605.1"/>
    </source>
</evidence>
<keyword evidence="4" id="KW-0249">Electron transport</keyword>
<dbReference type="Pfam" id="PF12801">
    <property type="entry name" value="Fer4_5"/>
    <property type="match status" value="2"/>
</dbReference>
<dbReference type="EMBL" id="DF820457">
    <property type="protein sequence ID" value="GAK51605.1"/>
    <property type="molecule type" value="Genomic_DNA"/>
</dbReference>
<keyword evidence="10" id="KW-1185">Reference proteome</keyword>
<dbReference type="PANTHER" id="PTHR30176">
    <property type="entry name" value="FERREDOXIN-TYPE PROTEIN NAPH"/>
    <property type="match status" value="1"/>
</dbReference>
<dbReference type="GO" id="GO:0005886">
    <property type="term" value="C:plasma membrane"/>
    <property type="evidence" value="ECO:0007669"/>
    <property type="project" value="TreeGrafter"/>
</dbReference>
<evidence type="ECO:0000256" key="4">
    <source>
        <dbReference type="ARBA" id="ARBA00022982"/>
    </source>
</evidence>
<gene>
    <name evidence="9" type="ORF">U14_02850</name>
</gene>
<dbReference type="Gene3D" id="3.30.70.20">
    <property type="match status" value="1"/>
</dbReference>
<keyword evidence="7" id="KW-0472">Membrane</keyword>
<feature type="transmembrane region" description="Helical" evidence="7">
    <location>
        <begin position="12"/>
        <end position="29"/>
    </location>
</feature>
<protein>
    <submittedName>
        <fullName evidence="9">Iron-sulfur cluster-binding oxidoreductase</fullName>
    </submittedName>
</protein>
<feature type="domain" description="4Fe-4S ferredoxin-type" evidence="8">
    <location>
        <begin position="190"/>
        <end position="219"/>
    </location>
</feature>
<name>A0A081BMI9_9BACT</name>
<evidence type="ECO:0000256" key="2">
    <source>
        <dbReference type="ARBA" id="ARBA00022485"/>
    </source>
</evidence>
<dbReference type="PROSITE" id="PS00198">
    <property type="entry name" value="4FE4S_FER_1"/>
    <property type="match status" value="1"/>
</dbReference>
<dbReference type="InterPro" id="IPR017900">
    <property type="entry name" value="4Fe4S_Fe_S_CS"/>
</dbReference>
<dbReference type="PROSITE" id="PS51379">
    <property type="entry name" value="4FE4S_FER_2"/>
    <property type="match status" value="2"/>
</dbReference>
<dbReference type="GO" id="GO:0046872">
    <property type="term" value="F:metal ion binding"/>
    <property type="evidence" value="ECO:0007669"/>
    <property type="project" value="UniProtKB-KW"/>
</dbReference>
<evidence type="ECO:0000313" key="10">
    <source>
        <dbReference type="Proteomes" id="UP000030700"/>
    </source>
</evidence>
<keyword evidence="6" id="KW-0411">Iron-sulfur</keyword>
<evidence type="ECO:0000256" key="1">
    <source>
        <dbReference type="ARBA" id="ARBA00022448"/>
    </source>
</evidence>
<sequence length="219" mass="24627">MMKVFSKTHRQTIQYSMLIIIALTIGLGWKFPIVGFSVPIVMVTGAIVGIFKGRFVCGNLCPRGSFFDRVVTLWNRKKTIPGWMRDMRFRWGVFIALMSLMVFRLAQQPFSIAHWGSVFWQLCVITTAIGVVLGSIYHPRTWCAFCPMGMLQNVLGGAKHALHINAAACKSCRLCERKCPMALSIVTHKHVGKVGHRDCLKCAECIHTCPTRALSLRKN</sequence>
<organism evidence="9 10">
    <name type="scientific">Candidatus Moduliflexus flocculans</name>
    <dbReference type="NCBI Taxonomy" id="1499966"/>
    <lineage>
        <taxon>Bacteria</taxon>
        <taxon>Candidatus Moduliflexota</taxon>
        <taxon>Candidatus Moduliflexia</taxon>
        <taxon>Candidatus Moduliflexales</taxon>
        <taxon>Candidatus Moduliflexaceae</taxon>
    </lineage>
</organism>
<evidence type="ECO:0000259" key="8">
    <source>
        <dbReference type="PROSITE" id="PS51379"/>
    </source>
</evidence>
<evidence type="ECO:0000256" key="5">
    <source>
        <dbReference type="ARBA" id="ARBA00023004"/>
    </source>
</evidence>
<feature type="domain" description="4Fe-4S ferredoxin-type" evidence="8">
    <location>
        <begin position="160"/>
        <end position="188"/>
    </location>
</feature>